<comment type="caution">
    <text evidence="1">The sequence shown here is derived from an EMBL/GenBank/DDBJ whole genome shotgun (WGS) entry which is preliminary data.</text>
</comment>
<gene>
    <name evidence="1" type="ORF">SMN809_LOCUS65095</name>
</gene>
<protein>
    <submittedName>
        <fullName evidence="1">Uncharacterized protein</fullName>
    </submittedName>
</protein>
<name>A0A8S3GSQ0_9BILA</name>
<evidence type="ECO:0000313" key="2">
    <source>
        <dbReference type="Proteomes" id="UP000676336"/>
    </source>
</evidence>
<feature type="non-terminal residue" evidence="1">
    <location>
        <position position="36"/>
    </location>
</feature>
<proteinExistence type="predicted"/>
<dbReference type="AlphaFoldDB" id="A0A8S3GSQ0"/>
<sequence length="36" mass="4001">MANTSGADVDDDVFDADDDRYDTLVLPDDVQKLIDQ</sequence>
<dbReference type="Proteomes" id="UP000676336">
    <property type="component" value="Unassembled WGS sequence"/>
</dbReference>
<accession>A0A8S3GSQ0</accession>
<organism evidence="1 2">
    <name type="scientific">Rotaria magnacalcarata</name>
    <dbReference type="NCBI Taxonomy" id="392030"/>
    <lineage>
        <taxon>Eukaryota</taxon>
        <taxon>Metazoa</taxon>
        <taxon>Spiralia</taxon>
        <taxon>Gnathifera</taxon>
        <taxon>Rotifera</taxon>
        <taxon>Eurotatoria</taxon>
        <taxon>Bdelloidea</taxon>
        <taxon>Philodinida</taxon>
        <taxon>Philodinidae</taxon>
        <taxon>Rotaria</taxon>
    </lineage>
</organism>
<dbReference type="EMBL" id="CAJOBI010303931">
    <property type="protein sequence ID" value="CAF5166986.1"/>
    <property type="molecule type" value="Genomic_DNA"/>
</dbReference>
<evidence type="ECO:0000313" key="1">
    <source>
        <dbReference type="EMBL" id="CAF5166986.1"/>
    </source>
</evidence>
<reference evidence="1" key="1">
    <citation type="submission" date="2021-02" db="EMBL/GenBank/DDBJ databases">
        <authorList>
            <person name="Nowell W R."/>
        </authorList>
    </citation>
    <scope>NUCLEOTIDE SEQUENCE</scope>
</reference>